<feature type="region of interest" description="Disordered" evidence="6">
    <location>
        <begin position="193"/>
        <end position="309"/>
    </location>
</feature>
<gene>
    <name evidence="9" type="primary">g5861</name>
    <name evidence="9" type="ORF">VP750_LOCUS5016</name>
</gene>
<dbReference type="Pfam" id="PF07034">
    <property type="entry name" value="ORC3_N"/>
    <property type="match status" value="1"/>
</dbReference>
<comment type="similarity">
    <text evidence="2">Belongs to the ORC3 family.</text>
</comment>
<feature type="domain" description="Origin recognition complex subunit 3 N-terminal" evidence="7">
    <location>
        <begin position="51"/>
        <end position="450"/>
    </location>
</feature>
<evidence type="ECO:0000256" key="4">
    <source>
        <dbReference type="ARBA" id="ARBA00023125"/>
    </source>
</evidence>
<dbReference type="Proteomes" id="UP001497392">
    <property type="component" value="Unassembled WGS sequence"/>
</dbReference>
<accession>A0ABP1FZ08</accession>
<dbReference type="PANTHER" id="PTHR12748:SF0">
    <property type="entry name" value="ORIGIN RECOGNITION COMPLEX SUBUNIT 3"/>
    <property type="match status" value="1"/>
</dbReference>
<dbReference type="CDD" id="cd20704">
    <property type="entry name" value="Orc3"/>
    <property type="match status" value="1"/>
</dbReference>
<evidence type="ECO:0000313" key="9">
    <source>
        <dbReference type="EMBL" id="CAL5223357.1"/>
    </source>
</evidence>
<feature type="domain" description="Origin recognition complex subunit 3 winged helix C-terminal" evidence="8">
    <location>
        <begin position="735"/>
        <end position="945"/>
    </location>
</feature>
<evidence type="ECO:0000256" key="3">
    <source>
        <dbReference type="ARBA" id="ARBA00022705"/>
    </source>
</evidence>
<reference evidence="9 10" key="1">
    <citation type="submission" date="2024-06" db="EMBL/GenBank/DDBJ databases">
        <authorList>
            <person name="Kraege A."/>
            <person name="Thomma B."/>
        </authorList>
    </citation>
    <scope>NUCLEOTIDE SEQUENCE [LARGE SCALE GENOMIC DNA]</scope>
</reference>
<dbReference type="InterPro" id="IPR020795">
    <property type="entry name" value="ORC3"/>
</dbReference>
<keyword evidence="4" id="KW-0238">DNA-binding</keyword>
<dbReference type="PANTHER" id="PTHR12748">
    <property type="entry name" value="ORIGIN RECOGNITION COMPLEX SUBUNIT 3"/>
    <property type="match status" value="1"/>
</dbReference>
<dbReference type="InterPro" id="IPR045667">
    <property type="entry name" value="ORC3_N"/>
</dbReference>
<proteinExistence type="inferred from homology"/>
<feature type="compositionally biased region" description="Low complexity" evidence="6">
    <location>
        <begin position="604"/>
        <end position="616"/>
    </location>
</feature>
<keyword evidence="5" id="KW-0539">Nucleus</keyword>
<comment type="caution">
    <text evidence="9">The sequence shown here is derived from an EMBL/GenBank/DDBJ whole genome shotgun (WGS) entry which is preliminary data.</text>
</comment>
<dbReference type="EMBL" id="CAXHTA020000008">
    <property type="protein sequence ID" value="CAL5223357.1"/>
    <property type="molecule type" value="Genomic_DNA"/>
</dbReference>
<comment type="subcellular location">
    <subcellularLocation>
        <location evidence="1">Nucleus</location>
    </subcellularLocation>
</comment>
<evidence type="ECO:0000313" key="10">
    <source>
        <dbReference type="Proteomes" id="UP001497392"/>
    </source>
</evidence>
<feature type="region of interest" description="Disordered" evidence="6">
    <location>
        <begin position="598"/>
        <end position="635"/>
    </location>
</feature>
<evidence type="ECO:0000259" key="7">
    <source>
        <dbReference type="Pfam" id="PF07034"/>
    </source>
</evidence>
<evidence type="ECO:0000256" key="2">
    <source>
        <dbReference type="ARBA" id="ARBA00010977"/>
    </source>
</evidence>
<dbReference type="Pfam" id="PF18137">
    <property type="entry name" value="WHD_ORC"/>
    <property type="match status" value="1"/>
</dbReference>
<feature type="region of interest" description="Disordered" evidence="6">
    <location>
        <begin position="805"/>
        <end position="840"/>
    </location>
</feature>
<evidence type="ECO:0000256" key="1">
    <source>
        <dbReference type="ARBA" id="ARBA00004123"/>
    </source>
</evidence>
<evidence type="ECO:0000256" key="5">
    <source>
        <dbReference type="ARBA" id="ARBA00023242"/>
    </source>
</evidence>
<name>A0ABP1FZ08_9CHLO</name>
<sequence>MTEADDRSTHTILIRDVRSLPTTREKKVSSKASLASASLSEDALSKTFPMLQHENAQHHRARIAAFQSCWSGLSTHLKEVLEKATNTTFKELGAYAKAQHAGGANAAFGVRRLVPTALAVAGSMNSADHAGTFSALVAYLREQGCHAGLLQHQDLAAGKGISNALNSIMRQFSGLETEACDMEALQAWHADEVARSSPPMTGKQTLLLGPGSSARSPAKRPKPSQEWQLQSPSKRRQLDAGAHNTRSRAAQQGTACPAAGSKAKDLVSDSEEDDIVVHLSDDDSADSEEEPESATEQPGPSQRPNHTAGDALQAASCKPLVFVIENTEAADLSTLQDLILVLSEARAQLPITLVLGMSISVAALRHMLPVKAADVLQAKEFRLVQAKALLESVVGEVLLGQQFHGLLFHHRLLDNLLHHFLSHDFSMTCIRQGLQVACLRHFQSEPLSALVPAAAEGPEALAQACERLPVALRNSLAGSGARQSIGRVVAAWHSWAVSIRWLHEAAQALGIGHSAASDGFSLTSLYVDTSDPAYMASGATGQKRLRSLCAKLEELSDDRCRQLLQALVRSCELVAGGEEAVNEDQACIKSLLEEAEASQGDSSAAAATPQLQQQQQGGRRDSLGAPPTTPAPARRESFSLASMLKKQKAPLSGAQRKQELLGGHMKGKELAGMPEARGLGMRHQQKPRLAVRVAGLLQKVISSNLAKPPISLAGAKALCCNAHAEVKEMMTSAPRWAVHQALAERTPATYAARQAPAQQLGISPDMEDSAIAYRLLLEYGESVGVADWFQSFCAVFHIPTGAAEAEEASPSSKPSRRRGKKQQQSSSQTAITKYMPGKRRGQQMLSPILEGVGEEGIEGSAATGRKTRGRTTKAHVGAGKGKAKAKPEEAISEAPAAAEGEPADKAALQDLAVRFSCASRELQFLGLIKESSRSRRDGTVQRLAYPMRVQAA</sequence>
<feature type="compositionally biased region" description="Polar residues" evidence="6">
    <location>
        <begin position="295"/>
        <end position="305"/>
    </location>
</feature>
<feature type="compositionally biased region" description="Acidic residues" evidence="6">
    <location>
        <begin position="282"/>
        <end position="293"/>
    </location>
</feature>
<keyword evidence="10" id="KW-1185">Reference proteome</keyword>
<keyword evidence="3" id="KW-0235">DNA replication</keyword>
<evidence type="ECO:0000259" key="8">
    <source>
        <dbReference type="Pfam" id="PF18137"/>
    </source>
</evidence>
<dbReference type="InterPro" id="IPR040855">
    <property type="entry name" value="ORC_WH_C"/>
</dbReference>
<evidence type="ECO:0000256" key="6">
    <source>
        <dbReference type="SAM" id="MobiDB-lite"/>
    </source>
</evidence>
<feature type="region of interest" description="Disordered" evidence="6">
    <location>
        <begin position="852"/>
        <end position="902"/>
    </location>
</feature>
<protein>
    <submittedName>
        <fullName evidence="9">G5861 protein</fullName>
    </submittedName>
</protein>
<organism evidence="9 10">
    <name type="scientific">Coccomyxa viridis</name>
    <dbReference type="NCBI Taxonomy" id="1274662"/>
    <lineage>
        <taxon>Eukaryota</taxon>
        <taxon>Viridiplantae</taxon>
        <taxon>Chlorophyta</taxon>
        <taxon>core chlorophytes</taxon>
        <taxon>Trebouxiophyceae</taxon>
        <taxon>Trebouxiophyceae incertae sedis</taxon>
        <taxon>Coccomyxaceae</taxon>
        <taxon>Coccomyxa</taxon>
    </lineage>
</organism>